<dbReference type="Proteomes" id="UP000184188">
    <property type="component" value="Unassembled WGS sequence"/>
</dbReference>
<dbReference type="RefSeq" id="XP_022580462.1">
    <property type="nucleotide sequence ID" value="XM_022726836.1"/>
</dbReference>
<feature type="transmembrane region" description="Helical" evidence="2">
    <location>
        <begin position="332"/>
        <end position="354"/>
    </location>
</feature>
<evidence type="ECO:0000313" key="4">
    <source>
        <dbReference type="Proteomes" id="UP000184188"/>
    </source>
</evidence>
<accession>A0A1L9SFK9</accession>
<dbReference type="VEuPathDB" id="FungiDB:ASPZODRAFT_167648"/>
<evidence type="ECO:0000313" key="3">
    <source>
        <dbReference type="EMBL" id="OJJ45952.1"/>
    </source>
</evidence>
<keyword evidence="2" id="KW-0472">Membrane</keyword>
<evidence type="ECO:0008006" key="5">
    <source>
        <dbReference type="Google" id="ProtNLM"/>
    </source>
</evidence>
<dbReference type="InterPro" id="IPR036259">
    <property type="entry name" value="MFS_trans_sf"/>
</dbReference>
<feature type="transmembrane region" description="Helical" evidence="2">
    <location>
        <begin position="113"/>
        <end position="133"/>
    </location>
</feature>
<dbReference type="SUPFAM" id="SSF103473">
    <property type="entry name" value="MFS general substrate transporter"/>
    <property type="match status" value="1"/>
</dbReference>
<comment type="subcellular location">
    <subcellularLocation>
        <location evidence="1">Membrane</location>
        <topology evidence="1">Multi-pass membrane protein</topology>
    </subcellularLocation>
</comment>
<protein>
    <recommendedName>
        <fullName evidence="5">Major facilitator superfamily (MFS) profile domain-containing protein</fullName>
    </recommendedName>
</protein>
<sequence length="443" mass="46572">MPNRALMNDQGSINAMHETESQPLLQKNGLTVGHARLLLPIALLASLGITATAATSVFAYAYLLCADPTHCQNEERAAYAGTLALATTVANVCAILAVGPLHLLGRRNAVASLLLWFGARGASVAVLSGAVALRSIPIAIASKVLEGLATDNILQYGLGAVYARLPSEKHFSAVMGHSMAVYLFGSALGPILAGLSTNFRTSFVFAVVVFVIAGGYTSLIWVRFTIHHTPSTDDTQETAPEVPKRSLLDHVRVLAEPALLLPGVSLLLYTMAQGYVFPALMVHTALRFGFTGRENGWMLSLAAGTSAVALMAVPSALGAVERCRGSIPRRQFNLAMAVATMGVFAASLILLARIDNARLVYPAIMLFSIGLASSTYIKGYAVLCIPGRADVMPALAVQESVGSLLSPLLIGAAQTRLAEGEWLYISAGVISFAALLLVLSGRS</sequence>
<feature type="transmembrane region" description="Helical" evidence="2">
    <location>
        <begin position="37"/>
        <end position="65"/>
    </location>
</feature>
<dbReference type="GeneID" id="34613300"/>
<feature type="transmembrane region" description="Helical" evidence="2">
    <location>
        <begin position="203"/>
        <end position="222"/>
    </location>
</feature>
<dbReference type="GO" id="GO:0022857">
    <property type="term" value="F:transmembrane transporter activity"/>
    <property type="evidence" value="ECO:0007669"/>
    <property type="project" value="InterPro"/>
</dbReference>
<organism evidence="3 4">
    <name type="scientific">Penicilliopsis zonata CBS 506.65</name>
    <dbReference type="NCBI Taxonomy" id="1073090"/>
    <lineage>
        <taxon>Eukaryota</taxon>
        <taxon>Fungi</taxon>
        <taxon>Dikarya</taxon>
        <taxon>Ascomycota</taxon>
        <taxon>Pezizomycotina</taxon>
        <taxon>Eurotiomycetes</taxon>
        <taxon>Eurotiomycetidae</taxon>
        <taxon>Eurotiales</taxon>
        <taxon>Aspergillaceae</taxon>
        <taxon>Penicilliopsis</taxon>
    </lineage>
</organism>
<feature type="transmembrane region" description="Helical" evidence="2">
    <location>
        <begin position="297"/>
        <end position="320"/>
    </location>
</feature>
<name>A0A1L9SFK9_9EURO</name>
<dbReference type="Gene3D" id="1.20.1250.20">
    <property type="entry name" value="MFS general substrate transporter like domains"/>
    <property type="match status" value="1"/>
</dbReference>
<dbReference type="EMBL" id="KV878344">
    <property type="protein sequence ID" value="OJJ45952.1"/>
    <property type="molecule type" value="Genomic_DNA"/>
</dbReference>
<dbReference type="Pfam" id="PF07690">
    <property type="entry name" value="MFS_1"/>
    <property type="match status" value="1"/>
</dbReference>
<feature type="transmembrane region" description="Helical" evidence="2">
    <location>
        <begin position="253"/>
        <end position="277"/>
    </location>
</feature>
<feature type="transmembrane region" description="Helical" evidence="2">
    <location>
        <begin position="360"/>
        <end position="379"/>
    </location>
</feature>
<dbReference type="InterPro" id="IPR011701">
    <property type="entry name" value="MFS"/>
</dbReference>
<evidence type="ECO:0000256" key="2">
    <source>
        <dbReference type="SAM" id="Phobius"/>
    </source>
</evidence>
<feature type="transmembrane region" description="Helical" evidence="2">
    <location>
        <begin position="77"/>
        <end position="101"/>
    </location>
</feature>
<proteinExistence type="predicted"/>
<dbReference type="AlphaFoldDB" id="A0A1L9SFK9"/>
<evidence type="ECO:0000256" key="1">
    <source>
        <dbReference type="ARBA" id="ARBA00004141"/>
    </source>
</evidence>
<reference evidence="4" key="1">
    <citation type="journal article" date="2017" name="Genome Biol.">
        <title>Comparative genomics reveals high biological diversity and specific adaptations in the industrially and medically important fungal genus Aspergillus.</title>
        <authorList>
            <person name="de Vries R.P."/>
            <person name="Riley R."/>
            <person name="Wiebenga A."/>
            <person name="Aguilar-Osorio G."/>
            <person name="Amillis S."/>
            <person name="Uchima C.A."/>
            <person name="Anderluh G."/>
            <person name="Asadollahi M."/>
            <person name="Askin M."/>
            <person name="Barry K."/>
            <person name="Battaglia E."/>
            <person name="Bayram O."/>
            <person name="Benocci T."/>
            <person name="Braus-Stromeyer S.A."/>
            <person name="Caldana C."/>
            <person name="Canovas D."/>
            <person name="Cerqueira G.C."/>
            <person name="Chen F."/>
            <person name="Chen W."/>
            <person name="Choi C."/>
            <person name="Clum A."/>
            <person name="Dos Santos R.A."/>
            <person name="Damasio A.R."/>
            <person name="Diallinas G."/>
            <person name="Emri T."/>
            <person name="Fekete E."/>
            <person name="Flipphi M."/>
            <person name="Freyberg S."/>
            <person name="Gallo A."/>
            <person name="Gournas C."/>
            <person name="Habgood R."/>
            <person name="Hainaut M."/>
            <person name="Harispe M.L."/>
            <person name="Henrissat B."/>
            <person name="Hilden K.S."/>
            <person name="Hope R."/>
            <person name="Hossain A."/>
            <person name="Karabika E."/>
            <person name="Karaffa L."/>
            <person name="Karanyi Z."/>
            <person name="Krasevec N."/>
            <person name="Kuo A."/>
            <person name="Kusch H."/>
            <person name="LaButti K."/>
            <person name="Lagendijk E.L."/>
            <person name="Lapidus A."/>
            <person name="Levasseur A."/>
            <person name="Lindquist E."/>
            <person name="Lipzen A."/>
            <person name="Logrieco A.F."/>
            <person name="MacCabe A."/>
            <person name="Maekelae M.R."/>
            <person name="Malavazi I."/>
            <person name="Melin P."/>
            <person name="Meyer V."/>
            <person name="Mielnichuk N."/>
            <person name="Miskei M."/>
            <person name="Molnar A.P."/>
            <person name="Mule G."/>
            <person name="Ngan C.Y."/>
            <person name="Orejas M."/>
            <person name="Orosz E."/>
            <person name="Ouedraogo J.P."/>
            <person name="Overkamp K.M."/>
            <person name="Park H.-S."/>
            <person name="Perrone G."/>
            <person name="Piumi F."/>
            <person name="Punt P.J."/>
            <person name="Ram A.F."/>
            <person name="Ramon A."/>
            <person name="Rauscher S."/>
            <person name="Record E."/>
            <person name="Riano-Pachon D.M."/>
            <person name="Robert V."/>
            <person name="Roehrig J."/>
            <person name="Ruller R."/>
            <person name="Salamov A."/>
            <person name="Salih N.S."/>
            <person name="Samson R.A."/>
            <person name="Sandor E."/>
            <person name="Sanguinetti M."/>
            <person name="Schuetze T."/>
            <person name="Sepcic K."/>
            <person name="Shelest E."/>
            <person name="Sherlock G."/>
            <person name="Sophianopoulou V."/>
            <person name="Squina F.M."/>
            <person name="Sun H."/>
            <person name="Susca A."/>
            <person name="Todd R.B."/>
            <person name="Tsang A."/>
            <person name="Unkles S.E."/>
            <person name="van de Wiele N."/>
            <person name="van Rossen-Uffink D."/>
            <person name="Oliveira J.V."/>
            <person name="Vesth T.C."/>
            <person name="Visser J."/>
            <person name="Yu J.-H."/>
            <person name="Zhou M."/>
            <person name="Andersen M.R."/>
            <person name="Archer D.B."/>
            <person name="Baker S.E."/>
            <person name="Benoit I."/>
            <person name="Brakhage A.A."/>
            <person name="Braus G.H."/>
            <person name="Fischer R."/>
            <person name="Frisvad J.C."/>
            <person name="Goldman G.H."/>
            <person name="Houbraken J."/>
            <person name="Oakley B."/>
            <person name="Pocsi I."/>
            <person name="Scazzocchio C."/>
            <person name="Seiboth B."/>
            <person name="vanKuyk P.A."/>
            <person name="Wortman J."/>
            <person name="Dyer P.S."/>
            <person name="Grigoriev I.V."/>
        </authorList>
    </citation>
    <scope>NUCLEOTIDE SEQUENCE [LARGE SCALE GENOMIC DNA]</scope>
    <source>
        <strain evidence="4">CBS 506.65</strain>
    </source>
</reference>
<keyword evidence="4" id="KW-1185">Reference proteome</keyword>
<gene>
    <name evidence="3" type="ORF">ASPZODRAFT_167648</name>
</gene>
<keyword evidence="2" id="KW-0812">Transmembrane</keyword>
<feature type="transmembrane region" description="Helical" evidence="2">
    <location>
        <begin position="179"/>
        <end position="197"/>
    </location>
</feature>
<dbReference type="OrthoDB" id="5425648at2759"/>
<keyword evidence="2" id="KW-1133">Transmembrane helix</keyword>
<dbReference type="GO" id="GO:0016020">
    <property type="term" value="C:membrane"/>
    <property type="evidence" value="ECO:0007669"/>
    <property type="project" value="UniProtKB-SubCell"/>
</dbReference>
<feature type="transmembrane region" description="Helical" evidence="2">
    <location>
        <begin position="422"/>
        <end position="439"/>
    </location>
</feature>